<evidence type="ECO:0000256" key="1">
    <source>
        <dbReference type="SAM" id="MobiDB-lite"/>
    </source>
</evidence>
<dbReference type="EMBL" id="JAUIZM010000001">
    <property type="protein sequence ID" value="KAK1402728.1"/>
    <property type="molecule type" value="Genomic_DNA"/>
</dbReference>
<sequence length="138" mass="15442">MPRESSFGEKKKRNQFVTSTGEIFQELPISSVLETIIPTGTQCTSFTLFNKEAEQLIGIPLQKIMTEIKENDDVTQIPPAIKNLVGKVCTFQIKVTKYNITHACEEYTVTRVLDSSPLPNTEGDNDSVATMNKKQRTS</sequence>
<organism evidence="2 3">
    <name type="scientific">Heracleum sosnowskyi</name>
    <dbReference type="NCBI Taxonomy" id="360622"/>
    <lineage>
        <taxon>Eukaryota</taxon>
        <taxon>Viridiplantae</taxon>
        <taxon>Streptophyta</taxon>
        <taxon>Embryophyta</taxon>
        <taxon>Tracheophyta</taxon>
        <taxon>Spermatophyta</taxon>
        <taxon>Magnoliopsida</taxon>
        <taxon>eudicotyledons</taxon>
        <taxon>Gunneridae</taxon>
        <taxon>Pentapetalae</taxon>
        <taxon>asterids</taxon>
        <taxon>campanulids</taxon>
        <taxon>Apiales</taxon>
        <taxon>Apiaceae</taxon>
        <taxon>Apioideae</taxon>
        <taxon>apioid superclade</taxon>
        <taxon>Tordylieae</taxon>
        <taxon>Tordyliinae</taxon>
        <taxon>Heracleum</taxon>
    </lineage>
</organism>
<comment type="caution">
    <text evidence="2">The sequence shown here is derived from an EMBL/GenBank/DDBJ whole genome shotgun (WGS) entry which is preliminary data.</text>
</comment>
<dbReference type="AlphaFoldDB" id="A0AAD8JFB3"/>
<evidence type="ECO:0000313" key="2">
    <source>
        <dbReference type="EMBL" id="KAK1402728.1"/>
    </source>
</evidence>
<reference evidence="2" key="2">
    <citation type="submission" date="2023-05" db="EMBL/GenBank/DDBJ databases">
        <authorList>
            <person name="Schelkunov M.I."/>
        </authorList>
    </citation>
    <scope>NUCLEOTIDE SEQUENCE</scope>
    <source>
        <strain evidence="2">Hsosn_3</strain>
        <tissue evidence="2">Leaf</tissue>
    </source>
</reference>
<gene>
    <name evidence="2" type="ORF">POM88_002333</name>
</gene>
<name>A0AAD8JFB3_9APIA</name>
<feature type="region of interest" description="Disordered" evidence="1">
    <location>
        <begin position="115"/>
        <end position="138"/>
    </location>
</feature>
<protein>
    <recommendedName>
        <fullName evidence="4">Replication factor A C-terminal domain-containing protein</fullName>
    </recommendedName>
</protein>
<proteinExistence type="predicted"/>
<dbReference type="SUPFAM" id="SSF50249">
    <property type="entry name" value="Nucleic acid-binding proteins"/>
    <property type="match status" value="1"/>
</dbReference>
<dbReference type="Gene3D" id="2.40.50.140">
    <property type="entry name" value="Nucleic acid-binding proteins"/>
    <property type="match status" value="1"/>
</dbReference>
<dbReference type="Proteomes" id="UP001237642">
    <property type="component" value="Unassembled WGS sequence"/>
</dbReference>
<accession>A0AAD8JFB3</accession>
<dbReference type="InterPro" id="IPR012340">
    <property type="entry name" value="NA-bd_OB-fold"/>
</dbReference>
<evidence type="ECO:0000313" key="3">
    <source>
        <dbReference type="Proteomes" id="UP001237642"/>
    </source>
</evidence>
<keyword evidence="3" id="KW-1185">Reference proteome</keyword>
<reference evidence="2" key="1">
    <citation type="submission" date="2023-02" db="EMBL/GenBank/DDBJ databases">
        <title>Genome of toxic invasive species Heracleum sosnowskyi carries increased number of genes despite the absence of recent whole-genome duplications.</title>
        <authorList>
            <person name="Schelkunov M."/>
            <person name="Shtratnikova V."/>
            <person name="Makarenko M."/>
            <person name="Klepikova A."/>
            <person name="Omelchenko D."/>
            <person name="Novikova G."/>
            <person name="Obukhova E."/>
            <person name="Bogdanov V."/>
            <person name="Penin A."/>
            <person name="Logacheva M."/>
        </authorList>
    </citation>
    <scope>NUCLEOTIDE SEQUENCE</scope>
    <source>
        <strain evidence="2">Hsosn_3</strain>
        <tissue evidence="2">Leaf</tissue>
    </source>
</reference>
<evidence type="ECO:0008006" key="4">
    <source>
        <dbReference type="Google" id="ProtNLM"/>
    </source>
</evidence>